<evidence type="ECO:0000256" key="1">
    <source>
        <dbReference type="SAM" id="MobiDB-lite"/>
    </source>
</evidence>
<dbReference type="EMBL" id="ML170207">
    <property type="protein sequence ID" value="TDL18532.1"/>
    <property type="molecule type" value="Genomic_DNA"/>
</dbReference>
<dbReference type="Proteomes" id="UP000294933">
    <property type="component" value="Unassembled WGS sequence"/>
</dbReference>
<dbReference type="AlphaFoldDB" id="A0A4Y7PUI1"/>
<evidence type="ECO:0000313" key="2">
    <source>
        <dbReference type="EMBL" id="TDL18532.1"/>
    </source>
</evidence>
<proteinExistence type="predicted"/>
<accession>A0A4Y7PUI1</accession>
<dbReference type="VEuPathDB" id="FungiDB:BD410DRAFT_806532"/>
<feature type="region of interest" description="Disordered" evidence="1">
    <location>
        <begin position="68"/>
        <end position="88"/>
    </location>
</feature>
<gene>
    <name evidence="2" type="ORF">BD410DRAFT_806532</name>
</gene>
<organism evidence="2 3">
    <name type="scientific">Rickenella mellea</name>
    <dbReference type="NCBI Taxonomy" id="50990"/>
    <lineage>
        <taxon>Eukaryota</taxon>
        <taxon>Fungi</taxon>
        <taxon>Dikarya</taxon>
        <taxon>Basidiomycota</taxon>
        <taxon>Agaricomycotina</taxon>
        <taxon>Agaricomycetes</taxon>
        <taxon>Hymenochaetales</taxon>
        <taxon>Rickenellaceae</taxon>
        <taxon>Rickenella</taxon>
    </lineage>
</organism>
<evidence type="ECO:0000313" key="3">
    <source>
        <dbReference type="Proteomes" id="UP000294933"/>
    </source>
</evidence>
<reference evidence="2 3" key="1">
    <citation type="submission" date="2018-06" db="EMBL/GenBank/DDBJ databases">
        <title>A transcriptomic atlas of mushroom development highlights an independent origin of complex multicellularity.</title>
        <authorList>
            <consortium name="DOE Joint Genome Institute"/>
            <person name="Krizsan K."/>
            <person name="Almasi E."/>
            <person name="Merenyi Z."/>
            <person name="Sahu N."/>
            <person name="Viragh M."/>
            <person name="Koszo T."/>
            <person name="Mondo S."/>
            <person name="Kiss B."/>
            <person name="Balint B."/>
            <person name="Kues U."/>
            <person name="Barry K."/>
            <person name="Hegedus J.C."/>
            <person name="Henrissat B."/>
            <person name="Johnson J."/>
            <person name="Lipzen A."/>
            <person name="Ohm R."/>
            <person name="Nagy I."/>
            <person name="Pangilinan J."/>
            <person name="Yan J."/>
            <person name="Xiong Y."/>
            <person name="Grigoriev I.V."/>
            <person name="Hibbett D.S."/>
            <person name="Nagy L.G."/>
        </authorList>
    </citation>
    <scope>NUCLEOTIDE SEQUENCE [LARGE SCALE GENOMIC DNA]</scope>
    <source>
        <strain evidence="2 3">SZMC22713</strain>
    </source>
</reference>
<name>A0A4Y7PUI1_9AGAM</name>
<sequence>MRFYALLPIQSTATGREERNFKSILLRPLSKTAFEAKCERCSTQDIVYTKHDSVSTCETLHEKFIPAASATSQDPRKSTGPKSVSSKSDICSYPAELNFKTQKTETATEYISMGASPVHQSEVQGDVLDRDEENPLVQIWQHGVDPSGSQEAFQAYFLNIRALWVRNDRCLGQARVHYKAVPTHDYQNYFTFYAIRITPTGLFVFLAQNEA</sequence>
<protein>
    <submittedName>
        <fullName evidence="2">Uncharacterized protein</fullName>
    </submittedName>
</protein>
<keyword evidence="3" id="KW-1185">Reference proteome</keyword>